<sequence>MHTSDLKRTPSPVFSAQRVAAIDAWRRICAVLTTIATCILLGACATKPLIPYSTDTPPMVLVPAFQAGVVDKRGRFREIYCAVLEGRGPGLPDYRPCEDALTRVGTESPGTGESVELGQSRRHLIAVVVHGVGYDCFGPWLDTPNTVVTHLRQFGFDTSLFDVDALSSSANNARQIRDALMAMPAPEGAPRIVLIGYSKGAPDILEALVAYPEIRSRVAAVVSAAGAIGGSPLANDAEQYQADLLRYVPGATCTTGDGGAVQSLRPAIRKAWLAQHPLPGELRYYSIVTFPQPERISSILKSSYNKLSRVDSRNDSQVIFYDQIVPGSQLLAYANADHWALAVPVARTHPTIGALFVTQNAYPREALAEAILRFVEEDLSEDSEPTR</sequence>
<evidence type="ECO:0000313" key="2">
    <source>
        <dbReference type="Proteomes" id="UP000054851"/>
    </source>
</evidence>
<name>A0A158DGE7_9BURK</name>
<dbReference type="RefSeq" id="WP_374728587.1">
    <property type="nucleotide sequence ID" value="NZ_FCOA02000043.1"/>
</dbReference>
<gene>
    <name evidence="1" type="ORF">AWB79_06991</name>
</gene>
<reference evidence="1" key="1">
    <citation type="submission" date="2016-01" db="EMBL/GenBank/DDBJ databases">
        <authorList>
            <person name="Peeters C."/>
        </authorList>
    </citation>
    <scope>NUCLEOTIDE SEQUENCE</scope>
    <source>
        <strain evidence="1">LMG 29322</strain>
    </source>
</reference>
<proteinExistence type="predicted"/>
<dbReference type="Proteomes" id="UP000054851">
    <property type="component" value="Unassembled WGS sequence"/>
</dbReference>
<dbReference type="EMBL" id="FCOA02000043">
    <property type="protein sequence ID" value="SAK93701.1"/>
    <property type="molecule type" value="Genomic_DNA"/>
</dbReference>
<dbReference type="SUPFAM" id="SSF53474">
    <property type="entry name" value="alpha/beta-Hydrolases"/>
    <property type="match status" value="1"/>
</dbReference>
<evidence type="ECO:0008006" key="3">
    <source>
        <dbReference type="Google" id="ProtNLM"/>
    </source>
</evidence>
<organism evidence="1 2">
    <name type="scientific">Caballeronia hypogeia</name>
    <dbReference type="NCBI Taxonomy" id="1777140"/>
    <lineage>
        <taxon>Bacteria</taxon>
        <taxon>Pseudomonadati</taxon>
        <taxon>Pseudomonadota</taxon>
        <taxon>Betaproteobacteria</taxon>
        <taxon>Burkholderiales</taxon>
        <taxon>Burkholderiaceae</taxon>
        <taxon>Caballeronia</taxon>
    </lineage>
</organism>
<dbReference type="AlphaFoldDB" id="A0A158DGE7"/>
<protein>
    <recommendedName>
        <fullName evidence="3">Alpha/beta hydrolase family protein</fullName>
    </recommendedName>
</protein>
<accession>A0A158DGE7</accession>
<dbReference type="STRING" id="1777140.AWB79_06991"/>
<comment type="caution">
    <text evidence="1">The sequence shown here is derived from an EMBL/GenBank/DDBJ whole genome shotgun (WGS) entry which is preliminary data.</text>
</comment>
<dbReference type="InterPro" id="IPR029058">
    <property type="entry name" value="AB_hydrolase_fold"/>
</dbReference>
<evidence type="ECO:0000313" key="1">
    <source>
        <dbReference type="EMBL" id="SAK93701.1"/>
    </source>
</evidence>
<dbReference type="Gene3D" id="3.40.50.1820">
    <property type="entry name" value="alpha/beta hydrolase"/>
    <property type="match status" value="1"/>
</dbReference>
<keyword evidence="2" id="KW-1185">Reference proteome</keyword>